<feature type="region of interest" description="Disordered" evidence="3">
    <location>
        <begin position="170"/>
        <end position="596"/>
    </location>
</feature>
<dbReference type="InterPro" id="IPR000504">
    <property type="entry name" value="RRM_dom"/>
</dbReference>
<evidence type="ECO:0000256" key="3">
    <source>
        <dbReference type="SAM" id="MobiDB-lite"/>
    </source>
</evidence>
<dbReference type="GO" id="GO:0003723">
    <property type="term" value="F:RNA binding"/>
    <property type="evidence" value="ECO:0007669"/>
    <property type="project" value="UniProtKB-UniRule"/>
</dbReference>
<dbReference type="SMART" id="SM00360">
    <property type="entry name" value="RRM"/>
    <property type="match status" value="1"/>
</dbReference>
<accession>A0A9P8V1T5</accession>
<comment type="caution">
    <text evidence="5">The sequence shown here is derived from an EMBL/GenBank/DDBJ whole genome shotgun (WGS) entry which is preliminary data.</text>
</comment>
<dbReference type="OrthoDB" id="48651at2759"/>
<gene>
    <name evidence="5" type="ORF">F5X68DRAFT_195445</name>
</gene>
<feature type="compositionally biased region" description="Gly residues" evidence="3">
    <location>
        <begin position="55"/>
        <end position="79"/>
    </location>
</feature>
<dbReference type="PROSITE" id="PS50102">
    <property type="entry name" value="RRM"/>
    <property type="match status" value="1"/>
</dbReference>
<dbReference type="GO" id="GO:0005730">
    <property type="term" value="C:nucleolus"/>
    <property type="evidence" value="ECO:0007669"/>
    <property type="project" value="TreeGrafter"/>
</dbReference>
<dbReference type="EMBL" id="JAGSXJ010000040">
    <property type="protein sequence ID" value="KAH6664361.1"/>
    <property type="molecule type" value="Genomic_DNA"/>
</dbReference>
<dbReference type="Pfam" id="PF00076">
    <property type="entry name" value="RRM_1"/>
    <property type="match status" value="1"/>
</dbReference>
<dbReference type="PANTHER" id="PTHR23236:SF11">
    <property type="entry name" value="EUKARYOTIC TRANSLATION INITIATION FACTOR 4H"/>
    <property type="match status" value="1"/>
</dbReference>
<name>A0A9P8V1T5_9PEZI</name>
<feature type="domain" description="RRM" evidence="4">
    <location>
        <begin position="98"/>
        <end position="174"/>
    </location>
</feature>
<dbReference type="Proteomes" id="UP000770015">
    <property type="component" value="Unassembled WGS sequence"/>
</dbReference>
<evidence type="ECO:0000256" key="1">
    <source>
        <dbReference type="ARBA" id="ARBA00022884"/>
    </source>
</evidence>
<feature type="compositionally biased region" description="Basic and acidic residues" evidence="3">
    <location>
        <begin position="478"/>
        <end position="493"/>
    </location>
</feature>
<feature type="compositionally biased region" description="Basic and acidic residues" evidence="3">
    <location>
        <begin position="298"/>
        <end position="334"/>
    </location>
</feature>
<dbReference type="Gene3D" id="3.30.70.330">
    <property type="match status" value="1"/>
</dbReference>
<feature type="compositionally biased region" description="Low complexity" evidence="3">
    <location>
        <begin position="357"/>
        <end position="373"/>
    </location>
</feature>
<feature type="compositionally biased region" description="Basic and acidic residues" evidence="3">
    <location>
        <begin position="204"/>
        <end position="246"/>
    </location>
</feature>
<dbReference type="PANTHER" id="PTHR23236">
    <property type="entry name" value="EUKARYOTIC TRANSLATION INITIATION FACTOR 4B/4H"/>
    <property type="match status" value="1"/>
</dbReference>
<feature type="compositionally biased region" description="Basic and acidic residues" evidence="3">
    <location>
        <begin position="261"/>
        <end position="285"/>
    </location>
</feature>
<evidence type="ECO:0000313" key="5">
    <source>
        <dbReference type="EMBL" id="KAH6664361.1"/>
    </source>
</evidence>
<feature type="region of interest" description="Disordered" evidence="3">
    <location>
        <begin position="1"/>
        <end position="97"/>
    </location>
</feature>
<evidence type="ECO:0000256" key="2">
    <source>
        <dbReference type="PROSITE-ProRule" id="PRU00176"/>
    </source>
</evidence>
<feature type="compositionally biased region" description="Basic and acidic residues" evidence="3">
    <location>
        <begin position="174"/>
        <end position="192"/>
    </location>
</feature>
<proteinExistence type="predicted"/>
<protein>
    <submittedName>
        <fullName evidence="5">RNA recognition motif-containing protein</fullName>
    </submittedName>
</protein>
<reference evidence="5" key="1">
    <citation type="journal article" date="2021" name="Nat. Commun.">
        <title>Genetic determinants of endophytism in the Arabidopsis root mycobiome.</title>
        <authorList>
            <person name="Mesny F."/>
            <person name="Miyauchi S."/>
            <person name="Thiergart T."/>
            <person name="Pickel B."/>
            <person name="Atanasova L."/>
            <person name="Karlsson M."/>
            <person name="Huettel B."/>
            <person name="Barry K.W."/>
            <person name="Haridas S."/>
            <person name="Chen C."/>
            <person name="Bauer D."/>
            <person name="Andreopoulos W."/>
            <person name="Pangilinan J."/>
            <person name="LaButti K."/>
            <person name="Riley R."/>
            <person name="Lipzen A."/>
            <person name="Clum A."/>
            <person name="Drula E."/>
            <person name="Henrissat B."/>
            <person name="Kohler A."/>
            <person name="Grigoriev I.V."/>
            <person name="Martin F.M."/>
            <person name="Hacquard S."/>
        </authorList>
    </citation>
    <scope>NUCLEOTIDE SEQUENCE</scope>
    <source>
        <strain evidence="5">MPI-SDFR-AT-0117</strain>
    </source>
</reference>
<feature type="compositionally biased region" description="Gly residues" evidence="3">
    <location>
        <begin position="534"/>
        <end position="543"/>
    </location>
</feature>
<evidence type="ECO:0000259" key="4">
    <source>
        <dbReference type="PROSITE" id="PS50102"/>
    </source>
</evidence>
<dbReference type="AlphaFoldDB" id="A0A9P8V1T5"/>
<evidence type="ECO:0000313" key="6">
    <source>
        <dbReference type="Proteomes" id="UP000770015"/>
    </source>
</evidence>
<dbReference type="SUPFAM" id="SSF54928">
    <property type="entry name" value="RNA-binding domain, RBD"/>
    <property type="match status" value="1"/>
</dbReference>
<dbReference type="InterPro" id="IPR012677">
    <property type="entry name" value="Nucleotide-bd_a/b_plait_sf"/>
</dbReference>
<sequence>MAPKKKEAAQKMSLGDFLSDQNFGGSWADEVEDTYGEVGTQPLPPSERKTYGASSGYGSGYGNDRGGDRGGAWGGGGGERSYAPRDSGPARLPDKPPYTAHLGNLSYDATVDTVNEFFEGCSIINVRIIEDREQQRPKGFAYAEFADVDGLKKALELDGENFQGRTIRITIADPPRDGGRGESNRDLSDWTRKGPLADLPSRGGNERRGGSDFGGDRAERSERRPFRDAAADDGRTRDFGNWERKGPLSPLAQPEGGAGGFREREGSRPRNNENRTESFRADRHQAPVAWGEGAAARQEARQEARQDSRPPRREFAERPERPERVPTAAEKDNQWRSNMRPDGPKASPGQSRDGSEAPTSPGATTPAAAPAAPVGRPRLNLAKRTVSEATDALSPSAAGDAKASPFGAARPINTAQREKEIEEKREQHLKEKREADEKAKEEKRLAKEAAAKEAEEKAAEAAKAEAEAAEAPATAADEEPKTTEAAASEEKIPVRSKGPREGAPPLKTRPSDTGNWRQASGELRSPRMAPAGPRRGGAAGAPRGGRSDGPRPPRTNGSPTAQAAAAEGDAEPSTPTVEDDGWTTVTVPKKGRGGRA</sequence>
<dbReference type="InterPro" id="IPR035979">
    <property type="entry name" value="RBD_domain_sf"/>
</dbReference>
<organism evidence="5 6">
    <name type="scientific">Plectosphaerella plurivora</name>
    <dbReference type="NCBI Taxonomy" id="936078"/>
    <lineage>
        <taxon>Eukaryota</taxon>
        <taxon>Fungi</taxon>
        <taxon>Dikarya</taxon>
        <taxon>Ascomycota</taxon>
        <taxon>Pezizomycotina</taxon>
        <taxon>Sordariomycetes</taxon>
        <taxon>Hypocreomycetidae</taxon>
        <taxon>Glomerellales</taxon>
        <taxon>Plectosphaerellaceae</taxon>
        <taxon>Plectosphaerella</taxon>
    </lineage>
</organism>
<feature type="compositionally biased region" description="Basic and acidic residues" evidence="3">
    <location>
        <begin position="416"/>
        <end position="466"/>
    </location>
</feature>
<keyword evidence="1 2" id="KW-0694">RNA-binding</keyword>
<keyword evidence="6" id="KW-1185">Reference proteome</keyword>